<sequence length="197" mass="21964">MSLNGPVLAFSVEAGHRCDPRRLGLNCSFNQELPQPIHLDIAGTNSTNSCYLSPVHSYSVAFFLVSLLVRLHFVQGWLAVPRGATRQRPSTAPLVQFSVYHSNHILPSRGCIFTARIKRYKTQDGPAYRACVRYVPRSSLRLTAMTSARPTSTMNGTDRNEQDDGLQFCKDGDWDGIRLGVGKILKVRVLRRSTGCR</sequence>
<dbReference type="Proteomes" id="UP000799424">
    <property type="component" value="Unassembled WGS sequence"/>
</dbReference>
<accession>A0A6A7A8F4</accession>
<proteinExistence type="predicted"/>
<evidence type="ECO:0000313" key="2">
    <source>
        <dbReference type="Proteomes" id="UP000799424"/>
    </source>
</evidence>
<evidence type="ECO:0000313" key="1">
    <source>
        <dbReference type="EMBL" id="KAF2829443.1"/>
    </source>
</evidence>
<reference evidence="1" key="1">
    <citation type="journal article" date="2020" name="Stud. Mycol.">
        <title>101 Dothideomycetes genomes: a test case for predicting lifestyles and emergence of pathogens.</title>
        <authorList>
            <person name="Haridas S."/>
            <person name="Albert R."/>
            <person name="Binder M."/>
            <person name="Bloem J."/>
            <person name="Labutti K."/>
            <person name="Salamov A."/>
            <person name="Andreopoulos B."/>
            <person name="Baker S."/>
            <person name="Barry K."/>
            <person name="Bills G."/>
            <person name="Bluhm B."/>
            <person name="Cannon C."/>
            <person name="Castanera R."/>
            <person name="Culley D."/>
            <person name="Daum C."/>
            <person name="Ezra D."/>
            <person name="Gonzalez J."/>
            <person name="Henrissat B."/>
            <person name="Kuo A."/>
            <person name="Liang C."/>
            <person name="Lipzen A."/>
            <person name="Lutzoni F."/>
            <person name="Magnuson J."/>
            <person name="Mondo S."/>
            <person name="Nolan M."/>
            <person name="Ohm R."/>
            <person name="Pangilinan J."/>
            <person name="Park H.-J."/>
            <person name="Ramirez L."/>
            <person name="Alfaro M."/>
            <person name="Sun H."/>
            <person name="Tritt A."/>
            <person name="Yoshinaga Y."/>
            <person name="Zwiers L.-H."/>
            <person name="Turgeon B."/>
            <person name="Goodwin S."/>
            <person name="Spatafora J."/>
            <person name="Crous P."/>
            <person name="Grigoriev I."/>
        </authorList>
    </citation>
    <scope>NUCLEOTIDE SEQUENCE</scope>
    <source>
        <strain evidence="1">CBS 113818</strain>
    </source>
</reference>
<protein>
    <submittedName>
        <fullName evidence="1">Uncharacterized protein</fullName>
    </submittedName>
</protein>
<dbReference type="AlphaFoldDB" id="A0A6A7A8F4"/>
<dbReference type="EMBL" id="MU006221">
    <property type="protein sequence ID" value="KAF2829443.1"/>
    <property type="molecule type" value="Genomic_DNA"/>
</dbReference>
<name>A0A6A7A8F4_9PLEO</name>
<gene>
    <name evidence="1" type="ORF">CC86DRAFT_189805</name>
</gene>
<organism evidence="1 2">
    <name type="scientific">Ophiobolus disseminans</name>
    <dbReference type="NCBI Taxonomy" id="1469910"/>
    <lineage>
        <taxon>Eukaryota</taxon>
        <taxon>Fungi</taxon>
        <taxon>Dikarya</taxon>
        <taxon>Ascomycota</taxon>
        <taxon>Pezizomycotina</taxon>
        <taxon>Dothideomycetes</taxon>
        <taxon>Pleosporomycetidae</taxon>
        <taxon>Pleosporales</taxon>
        <taxon>Pleosporineae</taxon>
        <taxon>Phaeosphaeriaceae</taxon>
        <taxon>Ophiobolus</taxon>
    </lineage>
</organism>
<keyword evidence="2" id="KW-1185">Reference proteome</keyword>